<dbReference type="PROSITE" id="PS00061">
    <property type="entry name" value="ADH_SHORT"/>
    <property type="match status" value="1"/>
</dbReference>
<dbReference type="EMBL" id="VFIY01000015">
    <property type="protein sequence ID" value="TPD59211.1"/>
    <property type="molecule type" value="Genomic_DNA"/>
</dbReference>
<organism evidence="3 4">
    <name type="scientific">Emcibacter nanhaiensis</name>
    <dbReference type="NCBI Taxonomy" id="1505037"/>
    <lineage>
        <taxon>Bacteria</taxon>
        <taxon>Pseudomonadati</taxon>
        <taxon>Pseudomonadota</taxon>
        <taxon>Alphaproteobacteria</taxon>
        <taxon>Emcibacterales</taxon>
        <taxon>Emcibacteraceae</taxon>
        <taxon>Emcibacter</taxon>
    </lineage>
</organism>
<gene>
    <name evidence="3" type="ORF">FIV46_13360</name>
</gene>
<proteinExistence type="inferred from homology"/>
<dbReference type="InterPro" id="IPR050259">
    <property type="entry name" value="SDR"/>
</dbReference>
<sequence length="259" mass="27399">MTEQTQGKFKGKHAVITGGGRGIGAAIADALAAEGAKLTLLGRNEEVLKAKAETLPAALPLSCDVTDQAAVEAVIAQAREAHGPVDILVNNAGAAHPAPFMKTSSEQLQSMLDVNLMGPWYCIQAVLPEMQERDSGRIVNIASTAALIGYKYVTAYAAAKHAVQGMTRSLALELAGRNITINSVCPGFTETDIAFDAIENIMSKTGRSREEAIAELAKHNPQKRFIQPEEVASAVLWLCEDINRSMTGQAISVAGGEVM</sequence>
<name>A0A501PGU1_9PROT</name>
<dbReference type="Pfam" id="PF13561">
    <property type="entry name" value="adh_short_C2"/>
    <property type="match status" value="1"/>
</dbReference>
<evidence type="ECO:0000313" key="3">
    <source>
        <dbReference type="EMBL" id="TPD59211.1"/>
    </source>
</evidence>
<reference evidence="4" key="1">
    <citation type="submission" date="2019-06" db="EMBL/GenBank/DDBJ databases">
        <title>The complete genome of Emcibacter congregatus ZYLT.</title>
        <authorList>
            <person name="Zhao Z."/>
        </authorList>
    </citation>
    <scope>NUCLEOTIDE SEQUENCE [LARGE SCALE GENOMIC DNA]</scope>
    <source>
        <strain evidence="4">MCCC 1A06723</strain>
    </source>
</reference>
<dbReference type="Gene3D" id="3.40.50.720">
    <property type="entry name" value="NAD(P)-binding Rossmann-like Domain"/>
    <property type="match status" value="1"/>
</dbReference>
<dbReference type="InterPro" id="IPR036291">
    <property type="entry name" value="NAD(P)-bd_dom_sf"/>
</dbReference>
<dbReference type="PANTHER" id="PTHR42879">
    <property type="entry name" value="3-OXOACYL-(ACYL-CARRIER-PROTEIN) REDUCTASE"/>
    <property type="match status" value="1"/>
</dbReference>
<dbReference type="AlphaFoldDB" id="A0A501PGU1"/>
<dbReference type="Proteomes" id="UP000319148">
    <property type="component" value="Unassembled WGS sequence"/>
</dbReference>
<dbReference type="InterPro" id="IPR020904">
    <property type="entry name" value="Sc_DH/Rdtase_CS"/>
</dbReference>
<evidence type="ECO:0000256" key="1">
    <source>
        <dbReference type="ARBA" id="ARBA00006484"/>
    </source>
</evidence>
<dbReference type="FunFam" id="3.40.50.720:FF:000084">
    <property type="entry name" value="Short-chain dehydrogenase reductase"/>
    <property type="match status" value="1"/>
</dbReference>
<dbReference type="GO" id="GO:0032787">
    <property type="term" value="P:monocarboxylic acid metabolic process"/>
    <property type="evidence" value="ECO:0007669"/>
    <property type="project" value="UniProtKB-ARBA"/>
</dbReference>
<evidence type="ECO:0000259" key="2">
    <source>
        <dbReference type="SMART" id="SM00822"/>
    </source>
</evidence>
<keyword evidence="4" id="KW-1185">Reference proteome</keyword>
<comment type="caution">
    <text evidence="3">The sequence shown here is derived from an EMBL/GenBank/DDBJ whole genome shotgun (WGS) entry which is preliminary data.</text>
</comment>
<evidence type="ECO:0000313" key="4">
    <source>
        <dbReference type="Proteomes" id="UP000319148"/>
    </source>
</evidence>
<comment type="similarity">
    <text evidence="1">Belongs to the short-chain dehydrogenases/reductases (SDR) family.</text>
</comment>
<dbReference type="SUPFAM" id="SSF51735">
    <property type="entry name" value="NAD(P)-binding Rossmann-fold domains"/>
    <property type="match status" value="1"/>
</dbReference>
<dbReference type="InterPro" id="IPR057326">
    <property type="entry name" value="KR_dom"/>
</dbReference>
<dbReference type="PRINTS" id="PR00080">
    <property type="entry name" value="SDRFAMILY"/>
</dbReference>
<dbReference type="RefSeq" id="WP_139941430.1">
    <property type="nucleotide sequence ID" value="NZ_JBHSYP010000002.1"/>
</dbReference>
<dbReference type="InterPro" id="IPR002347">
    <property type="entry name" value="SDR_fam"/>
</dbReference>
<dbReference type="OrthoDB" id="9804774at2"/>
<dbReference type="PRINTS" id="PR00081">
    <property type="entry name" value="GDHRDH"/>
</dbReference>
<dbReference type="PANTHER" id="PTHR42879:SF2">
    <property type="entry name" value="3-OXOACYL-[ACYL-CARRIER-PROTEIN] REDUCTASE FABG"/>
    <property type="match status" value="1"/>
</dbReference>
<feature type="domain" description="Ketoreductase" evidence="2">
    <location>
        <begin position="12"/>
        <end position="178"/>
    </location>
</feature>
<accession>A0A501PGU1</accession>
<dbReference type="CDD" id="cd05233">
    <property type="entry name" value="SDR_c"/>
    <property type="match status" value="1"/>
</dbReference>
<dbReference type="SMART" id="SM00822">
    <property type="entry name" value="PKS_KR"/>
    <property type="match status" value="1"/>
</dbReference>
<protein>
    <submittedName>
        <fullName evidence="3">SDR family oxidoreductase</fullName>
    </submittedName>
</protein>